<evidence type="ECO:0000256" key="1">
    <source>
        <dbReference type="SAM" id="MobiDB-lite"/>
    </source>
</evidence>
<sequence>MDSRLGNMLKMPPIWNWEQLTDTIWVAWSWFWSGAAALCSDVLYSTGPRNHTPWLCPLDIWVKITMSVIGLALTSTGIWAAVSSVIEAKTANELAQWTSTKDFVEFCESCSKQNTTPPPGFSLLRWRSLSVSLWGSNWTPEESQHYSLDITSILCFVIGAIFLVIVIGTALRRISFGPSHHSSNLPLARSSNELTENNDRIVQEVGPRHRKSTGRRRREARQDRISRYRTIESNHTVDDDTSSDELYTHGEDTTRSRLRLRRRAKRVVTDENV</sequence>
<feature type="transmembrane region" description="Helical" evidence="2">
    <location>
        <begin position="60"/>
        <end position="82"/>
    </location>
</feature>
<feature type="compositionally biased region" description="Basic residues" evidence="1">
    <location>
        <begin position="208"/>
        <end position="219"/>
    </location>
</feature>
<comment type="caution">
    <text evidence="3">The sequence shown here is derived from an EMBL/GenBank/DDBJ whole genome shotgun (WGS) entry which is preliminary data.</text>
</comment>
<name>A0ABR0FP13_9PEZI</name>
<protein>
    <recommendedName>
        <fullName evidence="5">Transmembrane protein</fullName>
    </recommendedName>
</protein>
<gene>
    <name evidence="3" type="ORF">QC761_0035300</name>
</gene>
<evidence type="ECO:0000256" key="2">
    <source>
        <dbReference type="SAM" id="Phobius"/>
    </source>
</evidence>
<keyword evidence="2" id="KW-0812">Transmembrane</keyword>
<dbReference type="GeneID" id="87891441"/>
<dbReference type="RefSeq" id="XP_062734684.1">
    <property type="nucleotide sequence ID" value="XM_062872307.1"/>
</dbReference>
<accession>A0ABR0FP13</accession>
<proteinExistence type="predicted"/>
<evidence type="ECO:0008006" key="5">
    <source>
        <dbReference type="Google" id="ProtNLM"/>
    </source>
</evidence>
<dbReference type="EMBL" id="JAFFGZ010000004">
    <property type="protein sequence ID" value="KAK4645708.1"/>
    <property type="molecule type" value="Genomic_DNA"/>
</dbReference>
<keyword evidence="4" id="KW-1185">Reference proteome</keyword>
<reference evidence="3 4" key="1">
    <citation type="journal article" date="2023" name="bioRxiv">
        <title>High-quality genome assemblies of four members of thePodospora anserinaspecies complex.</title>
        <authorList>
            <person name="Ament-Velasquez S.L."/>
            <person name="Vogan A.A."/>
            <person name="Wallerman O."/>
            <person name="Hartmann F."/>
            <person name="Gautier V."/>
            <person name="Silar P."/>
            <person name="Giraud T."/>
            <person name="Johannesson H."/>
        </authorList>
    </citation>
    <scope>NUCLEOTIDE SEQUENCE [LARGE SCALE GENOMIC DNA]</scope>
    <source>
        <strain evidence="3 4">CBS 112042</strain>
    </source>
</reference>
<feature type="transmembrane region" description="Helical" evidence="2">
    <location>
        <begin position="20"/>
        <end position="39"/>
    </location>
</feature>
<dbReference type="Proteomes" id="UP001322138">
    <property type="component" value="Unassembled WGS sequence"/>
</dbReference>
<feature type="compositionally biased region" description="Basic and acidic residues" evidence="1">
    <location>
        <begin position="220"/>
        <end position="238"/>
    </location>
</feature>
<evidence type="ECO:0000313" key="3">
    <source>
        <dbReference type="EMBL" id="KAK4645708.1"/>
    </source>
</evidence>
<organism evidence="3 4">
    <name type="scientific">Podospora bellae-mahoneyi</name>
    <dbReference type="NCBI Taxonomy" id="2093777"/>
    <lineage>
        <taxon>Eukaryota</taxon>
        <taxon>Fungi</taxon>
        <taxon>Dikarya</taxon>
        <taxon>Ascomycota</taxon>
        <taxon>Pezizomycotina</taxon>
        <taxon>Sordariomycetes</taxon>
        <taxon>Sordariomycetidae</taxon>
        <taxon>Sordariales</taxon>
        <taxon>Podosporaceae</taxon>
        <taxon>Podospora</taxon>
    </lineage>
</organism>
<feature type="transmembrane region" description="Helical" evidence="2">
    <location>
        <begin position="150"/>
        <end position="171"/>
    </location>
</feature>
<evidence type="ECO:0000313" key="4">
    <source>
        <dbReference type="Proteomes" id="UP001322138"/>
    </source>
</evidence>
<keyword evidence="2" id="KW-1133">Transmembrane helix</keyword>
<feature type="region of interest" description="Disordered" evidence="1">
    <location>
        <begin position="196"/>
        <end position="254"/>
    </location>
</feature>
<keyword evidence="2" id="KW-0472">Membrane</keyword>